<dbReference type="EMBL" id="CAXITT010000837">
    <property type="protein sequence ID" value="CAL1546642.1"/>
    <property type="molecule type" value="Genomic_DNA"/>
</dbReference>
<dbReference type="Gene3D" id="2.60.120.290">
    <property type="entry name" value="Spermadhesin, CUB domain"/>
    <property type="match status" value="1"/>
</dbReference>
<feature type="domain" description="CUB" evidence="3">
    <location>
        <begin position="1"/>
        <end position="111"/>
    </location>
</feature>
<dbReference type="Pfam" id="PF00431">
    <property type="entry name" value="CUB"/>
    <property type="match status" value="1"/>
</dbReference>
<gene>
    <name evidence="4" type="ORF">GSLYS_00020019001</name>
</gene>
<dbReference type="PROSITE" id="PS01180">
    <property type="entry name" value="CUB"/>
    <property type="match status" value="1"/>
</dbReference>
<dbReference type="SUPFAM" id="SSF49854">
    <property type="entry name" value="Spermadhesin, CUB domain"/>
    <property type="match status" value="1"/>
</dbReference>
<evidence type="ECO:0000256" key="2">
    <source>
        <dbReference type="PROSITE-ProRule" id="PRU00059"/>
    </source>
</evidence>
<sequence length="129" mass="14570">CNLTVSNPSGQFVSPNYPKEIANYNSCGWTLSDNSNIYYVVSIPEICIENVIVWRIDELIINIRGTVTNTSICNTGDNSTYIFASSGKYMYFFFSTRHSPARRFSGSYRSYEYNTTITESKFGYIASPG</sequence>
<name>A0AAV2ILW8_LYMST</name>
<dbReference type="AlphaFoldDB" id="A0AAV2ILW8"/>
<protein>
    <recommendedName>
        <fullName evidence="3">CUB domain-containing protein</fullName>
    </recommendedName>
</protein>
<dbReference type="InterPro" id="IPR035914">
    <property type="entry name" value="Sperma_CUB_dom_sf"/>
</dbReference>
<keyword evidence="5" id="KW-1185">Reference proteome</keyword>
<evidence type="ECO:0000313" key="4">
    <source>
        <dbReference type="EMBL" id="CAL1546642.1"/>
    </source>
</evidence>
<feature type="non-terminal residue" evidence="4">
    <location>
        <position position="1"/>
    </location>
</feature>
<comment type="caution">
    <text evidence="4">The sequence shown here is derived from an EMBL/GenBank/DDBJ whole genome shotgun (WGS) entry which is preliminary data.</text>
</comment>
<accession>A0AAV2ILW8</accession>
<dbReference type="Proteomes" id="UP001497497">
    <property type="component" value="Unassembled WGS sequence"/>
</dbReference>
<evidence type="ECO:0000313" key="5">
    <source>
        <dbReference type="Proteomes" id="UP001497497"/>
    </source>
</evidence>
<keyword evidence="1" id="KW-1015">Disulfide bond</keyword>
<feature type="non-terminal residue" evidence="4">
    <location>
        <position position="129"/>
    </location>
</feature>
<evidence type="ECO:0000259" key="3">
    <source>
        <dbReference type="PROSITE" id="PS01180"/>
    </source>
</evidence>
<proteinExistence type="predicted"/>
<evidence type="ECO:0000256" key="1">
    <source>
        <dbReference type="ARBA" id="ARBA00023157"/>
    </source>
</evidence>
<organism evidence="4 5">
    <name type="scientific">Lymnaea stagnalis</name>
    <name type="common">Great pond snail</name>
    <name type="synonym">Helix stagnalis</name>
    <dbReference type="NCBI Taxonomy" id="6523"/>
    <lineage>
        <taxon>Eukaryota</taxon>
        <taxon>Metazoa</taxon>
        <taxon>Spiralia</taxon>
        <taxon>Lophotrochozoa</taxon>
        <taxon>Mollusca</taxon>
        <taxon>Gastropoda</taxon>
        <taxon>Heterobranchia</taxon>
        <taxon>Euthyneura</taxon>
        <taxon>Panpulmonata</taxon>
        <taxon>Hygrophila</taxon>
        <taxon>Lymnaeoidea</taxon>
        <taxon>Lymnaeidae</taxon>
        <taxon>Lymnaea</taxon>
    </lineage>
</organism>
<reference evidence="4 5" key="1">
    <citation type="submission" date="2024-04" db="EMBL/GenBank/DDBJ databases">
        <authorList>
            <consortium name="Genoscope - CEA"/>
            <person name="William W."/>
        </authorList>
    </citation>
    <scope>NUCLEOTIDE SEQUENCE [LARGE SCALE GENOMIC DNA]</scope>
</reference>
<dbReference type="InterPro" id="IPR000859">
    <property type="entry name" value="CUB_dom"/>
</dbReference>
<comment type="caution">
    <text evidence="2">Lacks conserved residue(s) required for the propagation of feature annotation.</text>
</comment>